<organism evidence="1 2">
    <name type="scientific">Ameiurus melas</name>
    <name type="common">Black bullhead</name>
    <name type="synonym">Silurus melas</name>
    <dbReference type="NCBI Taxonomy" id="219545"/>
    <lineage>
        <taxon>Eukaryota</taxon>
        <taxon>Metazoa</taxon>
        <taxon>Chordata</taxon>
        <taxon>Craniata</taxon>
        <taxon>Vertebrata</taxon>
        <taxon>Euteleostomi</taxon>
        <taxon>Actinopterygii</taxon>
        <taxon>Neopterygii</taxon>
        <taxon>Teleostei</taxon>
        <taxon>Ostariophysi</taxon>
        <taxon>Siluriformes</taxon>
        <taxon>Ictaluridae</taxon>
        <taxon>Ameiurus</taxon>
    </lineage>
</organism>
<reference evidence="1 2" key="1">
    <citation type="submission" date="2020-02" db="EMBL/GenBank/DDBJ databases">
        <title>A chromosome-scale genome assembly of the black bullhead catfish (Ameiurus melas).</title>
        <authorList>
            <person name="Wen M."/>
            <person name="Zham M."/>
            <person name="Cabau C."/>
            <person name="Klopp C."/>
            <person name="Donnadieu C."/>
            <person name="Roques C."/>
            <person name="Bouchez O."/>
            <person name="Lampietro C."/>
            <person name="Jouanno E."/>
            <person name="Herpin A."/>
            <person name="Louis A."/>
            <person name="Berthelot C."/>
            <person name="Parey E."/>
            <person name="Roest-Crollius H."/>
            <person name="Braasch I."/>
            <person name="Postlethwait J."/>
            <person name="Robinson-Rechavi M."/>
            <person name="Echchiki A."/>
            <person name="Begum T."/>
            <person name="Montfort J."/>
            <person name="Schartl M."/>
            <person name="Bobe J."/>
            <person name="Guiguen Y."/>
        </authorList>
    </citation>
    <scope>NUCLEOTIDE SEQUENCE [LARGE SCALE GENOMIC DNA]</scope>
    <source>
        <strain evidence="1">M_S1</strain>
        <tissue evidence="1">Blood</tissue>
    </source>
</reference>
<dbReference type="Proteomes" id="UP000593565">
    <property type="component" value="Unassembled WGS sequence"/>
</dbReference>
<dbReference type="EMBL" id="JAAGNN010000009">
    <property type="protein sequence ID" value="KAF4085473.1"/>
    <property type="molecule type" value="Genomic_DNA"/>
</dbReference>
<comment type="caution">
    <text evidence="1">The sequence shown here is derived from an EMBL/GenBank/DDBJ whole genome shotgun (WGS) entry which is preliminary data.</text>
</comment>
<sequence>MQHRWKWNRITIQLNNFSNISEGPELFSTLCVRRKSDHHFLLKTHARGIRNPQKLQTSRIHRRSGLSALVLRSQATFLLSPFPKEPLI</sequence>
<keyword evidence="2" id="KW-1185">Reference proteome</keyword>
<evidence type="ECO:0000313" key="1">
    <source>
        <dbReference type="EMBL" id="KAF4085473.1"/>
    </source>
</evidence>
<gene>
    <name evidence="1" type="ORF">AMELA_G00118800</name>
</gene>
<protein>
    <submittedName>
        <fullName evidence="1">Uncharacterized protein</fullName>
    </submittedName>
</protein>
<evidence type="ECO:0000313" key="2">
    <source>
        <dbReference type="Proteomes" id="UP000593565"/>
    </source>
</evidence>
<accession>A0A7J6ARF0</accession>
<name>A0A7J6ARF0_AMEME</name>
<proteinExistence type="predicted"/>
<dbReference type="AlphaFoldDB" id="A0A7J6ARF0"/>